<dbReference type="InterPro" id="IPR023829">
    <property type="entry name" value="PGA_PgaD"/>
</dbReference>
<dbReference type="Pfam" id="PF13994">
    <property type="entry name" value="PgaD"/>
    <property type="match status" value="1"/>
</dbReference>
<reference evidence="2" key="2">
    <citation type="submission" date="2021-09" db="EMBL/GenBank/DDBJ databases">
        <authorList>
            <person name="Gilroy R."/>
        </authorList>
    </citation>
    <scope>NUCLEOTIDE SEQUENCE</scope>
    <source>
        <strain evidence="2">CHK135-1449</strain>
    </source>
</reference>
<proteinExistence type="predicted"/>
<evidence type="ECO:0000256" key="1">
    <source>
        <dbReference type="SAM" id="Phobius"/>
    </source>
</evidence>
<dbReference type="Proteomes" id="UP000787156">
    <property type="component" value="Unassembled WGS sequence"/>
</dbReference>
<evidence type="ECO:0000313" key="3">
    <source>
        <dbReference type="Proteomes" id="UP000787156"/>
    </source>
</evidence>
<dbReference type="NCBIfam" id="TIGR03940">
    <property type="entry name" value="PGA_PgaD"/>
    <property type="match status" value="1"/>
</dbReference>
<organism evidence="2 3">
    <name type="scientific">Acinetobacter lwoffii</name>
    <dbReference type="NCBI Taxonomy" id="28090"/>
    <lineage>
        <taxon>Bacteria</taxon>
        <taxon>Pseudomonadati</taxon>
        <taxon>Pseudomonadota</taxon>
        <taxon>Gammaproteobacteria</taxon>
        <taxon>Moraxellales</taxon>
        <taxon>Moraxellaceae</taxon>
        <taxon>Acinetobacter</taxon>
    </lineage>
</organism>
<accession>A0A9D2USN4</accession>
<evidence type="ECO:0000313" key="2">
    <source>
        <dbReference type="EMBL" id="HJF27897.1"/>
    </source>
</evidence>
<gene>
    <name evidence="2" type="primary">pgaD</name>
    <name evidence="2" type="ORF">K8V79_06575</name>
</gene>
<feature type="transmembrane region" description="Helical" evidence="1">
    <location>
        <begin position="37"/>
        <end position="60"/>
    </location>
</feature>
<protein>
    <submittedName>
        <fullName evidence="2">Poly-beta-1,6-N-acetyl-D-glucosamine biosynthesis protein PgaD</fullName>
    </submittedName>
</protein>
<keyword evidence="1" id="KW-0472">Membrane</keyword>
<keyword evidence="1" id="KW-1133">Transmembrane helix</keyword>
<feature type="transmembrane region" description="Helical" evidence="1">
    <location>
        <begin position="80"/>
        <end position="104"/>
    </location>
</feature>
<comment type="caution">
    <text evidence="2">The sequence shown here is derived from an EMBL/GenBank/DDBJ whole genome shotgun (WGS) entry which is preliminary data.</text>
</comment>
<dbReference type="AlphaFoldDB" id="A0A9D2USN4"/>
<sequence>MQKKEVFKVVTDKALLDIPAYIDQPEYVRNKAVGYSLLAFGWVVWMWLFMPLLTLFFWWVEGGLVYDQLVVAEMPKESLNLFQLMGLIATFISCLFLWAGYNWYRFHNKEKRLSPKNVTTTDLAQSFSVNTYDIRRLQQAKNITLHYSEEGELRAYDLSDQLEIPTAKWTHVDVAAQNRQDNSQSV</sequence>
<name>A0A9D2USN4_ACILW</name>
<keyword evidence="1" id="KW-0812">Transmembrane</keyword>
<dbReference type="GO" id="GO:0043709">
    <property type="term" value="P:cell adhesion involved in single-species biofilm formation"/>
    <property type="evidence" value="ECO:0007669"/>
    <property type="project" value="InterPro"/>
</dbReference>
<dbReference type="EMBL" id="DYWX01000070">
    <property type="protein sequence ID" value="HJF27897.1"/>
    <property type="molecule type" value="Genomic_DNA"/>
</dbReference>
<reference evidence="2" key="1">
    <citation type="journal article" date="2021" name="PeerJ">
        <title>Extensive microbial diversity within the chicken gut microbiome revealed by metagenomics and culture.</title>
        <authorList>
            <person name="Gilroy R."/>
            <person name="Ravi A."/>
            <person name="Getino M."/>
            <person name="Pursley I."/>
            <person name="Horton D.L."/>
            <person name="Alikhan N.F."/>
            <person name="Baker D."/>
            <person name="Gharbi K."/>
            <person name="Hall N."/>
            <person name="Watson M."/>
            <person name="Adriaenssens E.M."/>
            <person name="Foster-Nyarko E."/>
            <person name="Jarju S."/>
            <person name="Secka A."/>
            <person name="Antonio M."/>
            <person name="Oren A."/>
            <person name="Chaudhuri R.R."/>
            <person name="La Ragione R."/>
            <person name="Hildebrand F."/>
            <person name="Pallen M.J."/>
        </authorList>
    </citation>
    <scope>NUCLEOTIDE SEQUENCE</scope>
    <source>
        <strain evidence="2">CHK135-1449</strain>
    </source>
</reference>